<sequence length="361" mass="37311">MAMFRSMLLSAAAALALLTATGAAAEGFRDLLDTPAEASPLAARTLFNGLAVAGGRVVAVGQRGHIMLSDNRGTTWRQAQVPVSTDLVAVHFPTPRQGWAVGHDGVVLHSADGGETWMRQLDGRTLGKTVTAAYSAMAAAGELGDADQAAAILADAERFAAQGVDTPILDVWFADEKHGFVVGAFNLILKTEDGGQTWRPWFHRTDNPRGLHFYAVRPAGGALFIAGEQGLLLRWNPETLRFAAVELPYNGTLFGIAGAGDAAVVFGLRGNAFRSADGGVTWDKVETGVQVGLTGAAGADGRLLMVSQAGHLLVSADGGQHFQPAPVGGPLPAAAVADAGNGVVVIAGPRGLRALDLSRAP</sequence>
<comment type="caution">
    <text evidence="5">The sequence shown here is derived from an EMBL/GenBank/DDBJ whole genome shotgun (WGS) entry which is preliminary data.</text>
</comment>
<reference evidence="6" key="1">
    <citation type="submission" date="2018-05" db="EMBL/GenBank/DDBJ databases">
        <title>Zavarzinia sp. HR-AS.</title>
        <authorList>
            <person name="Lee Y."/>
            <person name="Jeon C.O."/>
        </authorList>
    </citation>
    <scope>NUCLEOTIDE SEQUENCE [LARGE SCALE GENOMIC DNA]</scope>
    <source>
        <strain evidence="6">DSM 1231</strain>
    </source>
</reference>
<dbReference type="GO" id="GO:0015979">
    <property type="term" value="P:photosynthesis"/>
    <property type="evidence" value="ECO:0007669"/>
    <property type="project" value="UniProtKB-KW"/>
</dbReference>
<name>A0A317DZ49_9PROT</name>
<keyword evidence="1" id="KW-0602">Photosynthesis</keyword>
<dbReference type="GO" id="GO:0016787">
    <property type="term" value="F:hydrolase activity"/>
    <property type="evidence" value="ECO:0007669"/>
    <property type="project" value="UniProtKB-KW"/>
</dbReference>
<protein>
    <submittedName>
        <fullName evidence="5">Glycosyl hydrolase</fullName>
    </submittedName>
</protein>
<dbReference type="AlphaFoldDB" id="A0A317DZ49"/>
<evidence type="ECO:0000313" key="5">
    <source>
        <dbReference type="EMBL" id="PWR18323.1"/>
    </source>
</evidence>
<dbReference type="GO" id="GO:0009523">
    <property type="term" value="C:photosystem II"/>
    <property type="evidence" value="ECO:0007669"/>
    <property type="project" value="UniProtKB-KW"/>
</dbReference>
<dbReference type="Proteomes" id="UP000246077">
    <property type="component" value="Unassembled WGS sequence"/>
</dbReference>
<feature type="chain" id="PRO_5016382801" evidence="3">
    <location>
        <begin position="26"/>
        <end position="361"/>
    </location>
</feature>
<dbReference type="OrthoDB" id="9764804at2"/>
<accession>A0A317DZ49</accession>
<dbReference type="Pfam" id="PF14870">
    <property type="entry name" value="PSII_BNR"/>
    <property type="match status" value="2"/>
</dbReference>
<dbReference type="Gene3D" id="2.130.10.10">
    <property type="entry name" value="YVTN repeat-like/Quinoprotein amine dehydrogenase"/>
    <property type="match status" value="2"/>
</dbReference>
<dbReference type="InterPro" id="IPR036278">
    <property type="entry name" value="Sialidase_sf"/>
</dbReference>
<dbReference type="SUPFAM" id="SSF50939">
    <property type="entry name" value="Sialidases"/>
    <property type="match status" value="1"/>
</dbReference>
<gene>
    <name evidence="5" type="ORF">DKG75_20355</name>
</gene>
<dbReference type="PANTHER" id="PTHR47199:SF2">
    <property type="entry name" value="PHOTOSYSTEM II STABILITY_ASSEMBLY FACTOR HCF136, CHLOROPLASTIC"/>
    <property type="match status" value="1"/>
</dbReference>
<evidence type="ECO:0000259" key="4">
    <source>
        <dbReference type="Pfam" id="PF14870"/>
    </source>
</evidence>
<dbReference type="InterPro" id="IPR015943">
    <property type="entry name" value="WD40/YVTN_repeat-like_dom_sf"/>
</dbReference>
<keyword evidence="3" id="KW-0732">Signal</keyword>
<organism evidence="5 6">
    <name type="scientific">Zavarzinia compransoris</name>
    <dbReference type="NCBI Taxonomy" id="1264899"/>
    <lineage>
        <taxon>Bacteria</taxon>
        <taxon>Pseudomonadati</taxon>
        <taxon>Pseudomonadota</taxon>
        <taxon>Alphaproteobacteria</taxon>
        <taxon>Rhodospirillales</taxon>
        <taxon>Zavarziniaceae</taxon>
        <taxon>Zavarzinia</taxon>
    </lineage>
</organism>
<dbReference type="PANTHER" id="PTHR47199">
    <property type="entry name" value="PHOTOSYSTEM II STABILITY/ASSEMBLY FACTOR HCF136, CHLOROPLASTIC"/>
    <property type="match status" value="1"/>
</dbReference>
<keyword evidence="6" id="KW-1185">Reference proteome</keyword>
<proteinExistence type="predicted"/>
<dbReference type="EMBL" id="QGLF01000006">
    <property type="protein sequence ID" value="PWR18323.1"/>
    <property type="molecule type" value="Genomic_DNA"/>
</dbReference>
<feature type="signal peptide" evidence="3">
    <location>
        <begin position="1"/>
        <end position="25"/>
    </location>
</feature>
<evidence type="ECO:0000256" key="3">
    <source>
        <dbReference type="SAM" id="SignalP"/>
    </source>
</evidence>
<feature type="domain" description="Photosynthesis system II assembly factor Ycf48/Hcf136-like" evidence="4">
    <location>
        <begin position="73"/>
        <end position="120"/>
    </location>
</feature>
<evidence type="ECO:0000256" key="1">
    <source>
        <dbReference type="ARBA" id="ARBA00022531"/>
    </source>
</evidence>
<keyword evidence="5" id="KW-0378">Hydrolase</keyword>
<evidence type="ECO:0000313" key="6">
    <source>
        <dbReference type="Proteomes" id="UP000246077"/>
    </source>
</evidence>
<keyword evidence="2" id="KW-0604">Photosystem II</keyword>
<evidence type="ECO:0000256" key="2">
    <source>
        <dbReference type="ARBA" id="ARBA00023276"/>
    </source>
</evidence>
<dbReference type="InterPro" id="IPR028203">
    <property type="entry name" value="PSII_CF48-like_dom"/>
</dbReference>
<feature type="domain" description="Photosynthesis system II assembly factor Ycf48/Hcf136-like" evidence="4">
    <location>
        <begin position="164"/>
        <end position="321"/>
    </location>
</feature>